<name>A0A388M3I2_CHABU</name>
<dbReference type="Gramene" id="GBG89096">
    <property type="protein sequence ID" value="GBG89096"/>
    <property type="gene ID" value="CBR_g48807"/>
</dbReference>
<dbReference type="Proteomes" id="UP000265515">
    <property type="component" value="Unassembled WGS sequence"/>
</dbReference>
<proteinExistence type="predicted"/>
<protein>
    <submittedName>
        <fullName evidence="2">Uncharacterized protein</fullName>
    </submittedName>
</protein>
<feature type="region of interest" description="Disordered" evidence="1">
    <location>
        <begin position="141"/>
        <end position="170"/>
    </location>
</feature>
<gene>
    <name evidence="2" type="ORF">CBR_g48807</name>
</gene>
<sequence length="170" mass="17863">MADILTSSPQITMIAGVSLKVEYEGVVVGEIRRFGTRSEEGRINCDMRLRGVSGDGAFPGERTGLLWPVIRATMKDVTSSIAATLDYGEDLGGGCFYGFGGLFSPGSDFWGRIVRIGDALYAEPEPSAPGMDEALAITCTSSTTAQNDDRTTAGDTTDQLEEAAHGGNAA</sequence>
<organism evidence="2 3">
    <name type="scientific">Chara braunii</name>
    <name type="common">Braun's stonewort</name>
    <dbReference type="NCBI Taxonomy" id="69332"/>
    <lineage>
        <taxon>Eukaryota</taxon>
        <taxon>Viridiplantae</taxon>
        <taxon>Streptophyta</taxon>
        <taxon>Charophyceae</taxon>
        <taxon>Charales</taxon>
        <taxon>Characeae</taxon>
        <taxon>Chara</taxon>
    </lineage>
</organism>
<evidence type="ECO:0000313" key="3">
    <source>
        <dbReference type="Proteomes" id="UP000265515"/>
    </source>
</evidence>
<keyword evidence="3" id="KW-1185">Reference proteome</keyword>
<dbReference type="EMBL" id="BFEA01000716">
    <property type="protein sequence ID" value="GBG89096.1"/>
    <property type="molecule type" value="Genomic_DNA"/>
</dbReference>
<evidence type="ECO:0000313" key="2">
    <source>
        <dbReference type="EMBL" id="GBG89096.1"/>
    </source>
</evidence>
<evidence type="ECO:0000256" key="1">
    <source>
        <dbReference type="SAM" id="MobiDB-lite"/>
    </source>
</evidence>
<accession>A0A388M3I2</accession>
<comment type="caution">
    <text evidence="2">The sequence shown here is derived from an EMBL/GenBank/DDBJ whole genome shotgun (WGS) entry which is preliminary data.</text>
</comment>
<dbReference type="AlphaFoldDB" id="A0A388M3I2"/>
<reference evidence="2 3" key="1">
    <citation type="journal article" date="2018" name="Cell">
        <title>The Chara Genome: Secondary Complexity and Implications for Plant Terrestrialization.</title>
        <authorList>
            <person name="Nishiyama T."/>
            <person name="Sakayama H."/>
            <person name="Vries J.D."/>
            <person name="Buschmann H."/>
            <person name="Saint-Marcoux D."/>
            <person name="Ullrich K.K."/>
            <person name="Haas F.B."/>
            <person name="Vanderstraeten L."/>
            <person name="Becker D."/>
            <person name="Lang D."/>
            <person name="Vosolsobe S."/>
            <person name="Rombauts S."/>
            <person name="Wilhelmsson P.K.I."/>
            <person name="Janitza P."/>
            <person name="Kern R."/>
            <person name="Heyl A."/>
            <person name="Rumpler F."/>
            <person name="Villalobos L.I.A.C."/>
            <person name="Clay J.M."/>
            <person name="Skokan R."/>
            <person name="Toyoda A."/>
            <person name="Suzuki Y."/>
            <person name="Kagoshima H."/>
            <person name="Schijlen E."/>
            <person name="Tajeshwar N."/>
            <person name="Catarino B."/>
            <person name="Hetherington A.J."/>
            <person name="Saltykova A."/>
            <person name="Bonnot C."/>
            <person name="Breuninger H."/>
            <person name="Symeonidi A."/>
            <person name="Radhakrishnan G.V."/>
            <person name="Van Nieuwerburgh F."/>
            <person name="Deforce D."/>
            <person name="Chang C."/>
            <person name="Karol K.G."/>
            <person name="Hedrich R."/>
            <person name="Ulvskov P."/>
            <person name="Glockner G."/>
            <person name="Delwiche C.F."/>
            <person name="Petrasek J."/>
            <person name="Van de Peer Y."/>
            <person name="Friml J."/>
            <person name="Beilby M."/>
            <person name="Dolan L."/>
            <person name="Kohara Y."/>
            <person name="Sugano S."/>
            <person name="Fujiyama A."/>
            <person name="Delaux P.-M."/>
            <person name="Quint M."/>
            <person name="TheiBen G."/>
            <person name="Hagemann M."/>
            <person name="Harholt J."/>
            <person name="Dunand C."/>
            <person name="Zachgo S."/>
            <person name="Langdale J."/>
            <person name="Maumus F."/>
            <person name="Straeten D.V.D."/>
            <person name="Gould S.B."/>
            <person name="Rensing S.A."/>
        </authorList>
    </citation>
    <scope>NUCLEOTIDE SEQUENCE [LARGE SCALE GENOMIC DNA]</scope>
    <source>
        <strain evidence="2 3">S276</strain>
    </source>
</reference>